<keyword evidence="6" id="KW-0175">Coiled coil</keyword>
<evidence type="ECO:0000256" key="2">
    <source>
        <dbReference type="ARBA" id="ARBA00012438"/>
    </source>
</evidence>
<keyword evidence="4" id="KW-0808">Transferase</keyword>
<dbReference type="Proteomes" id="UP000434850">
    <property type="component" value="Unassembled WGS sequence"/>
</dbReference>
<dbReference type="OrthoDB" id="6231665at2"/>
<dbReference type="EMBL" id="WQLA01000004">
    <property type="protein sequence ID" value="MVN91945.1"/>
    <property type="molecule type" value="Genomic_DNA"/>
</dbReference>
<feature type="domain" description="PAS" evidence="8">
    <location>
        <begin position="72"/>
        <end position="143"/>
    </location>
</feature>
<feature type="transmembrane region" description="Helical" evidence="7">
    <location>
        <begin position="39"/>
        <end position="62"/>
    </location>
</feature>
<dbReference type="EC" id="2.7.13.3" evidence="2"/>
<evidence type="ECO:0000313" key="11">
    <source>
        <dbReference type="Proteomes" id="UP000434850"/>
    </source>
</evidence>
<dbReference type="Gene3D" id="1.10.287.130">
    <property type="match status" value="1"/>
</dbReference>
<dbReference type="InterPro" id="IPR013767">
    <property type="entry name" value="PAS_fold"/>
</dbReference>
<dbReference type="PROSITE" id="PS50112">
    <property type="entry name" value="PAS"/>
    <property type="match status" value="2"/>
</dbReference>
<dbReference type="InterPro" id="IPR036097">
    <property type="entry name" value="HisK_dim/P_sf"/>
</dbReference>
<dbReference type="CDD" id="cd00082">
    <property type="entry name" value="HisKA"/>
    <property type="match status" value="1"/>
</dbReference>
<dbReference type="InterPro" id="IPR000700">
    <property type="entry name" value="PAS-assoc_C"/>
</dbReference>
<keyword evidence="7" id="KW-0472">Membrane</keyword>
<dbReference type="Pfam" id="PF00512">
    <property type="entry name" value="HisKA"/>
    <property type="match status" value="1"/>
</dbReference>
<dbReference type="InterPro" id="IPR000014">
    <property type="entry name" value="PAS"/>
</dbReference>
<dbReference type="PANTHER" id="PTHR43304">
    <property type="entry name" value="PHYTOCHROME-LIKE PROTEIN CPH1"/>
    <property type="match status" value="1"/>
</dbReference>
<dbReference type="InterPro" id="IPR052162">
    <property type="entry name" value="Sensor_kinase/Photoreceptor"/>
</dbReference>
<dbReference type="InterPro" id="IPR003661">
    <property type="entry name" value="HisK_dim/P_dom"/>
</dbReference>
<dbReference type="GO" id="GO:0000155">
    <property type="term" value="F:phosphorelay sensor kinase activity"/>
    <property type="evidence" value="ECO:0007669"/>
    <property type="project" value="InterPro"/>
</dbReference>
<comment type="catalytic activity">
    <reaction evidence="1">
        <text>ATP + protein L-histidine = ADP + protein N-phospho-L-histidine.</text>
        <dbReference type="EC" id="2.7.13.3"/>
    </reaction>
</comment>
<dbReference type="SMART" id="SM00086">
    <property type="entry name" value="PAC"/>
    <property type="match status" value="4"/>
</dbReference>
<protein>
    <recommendedName>
        <fullName evidence="2">histidine kinase</fullName>
        <ecNumber evidence="2">2.7.13.3</ecNumber>
    </recommendedName>
</protein>
<feature type="domain" description="PAC" evidence="9">
    <location>
        <begin position="274"/>
        <end position="330"/>
    </location>
</feature>
<feature type="coiled-coil region" evidence="6">
    <location>
        <begin position="186"/>
        <end position="213"/>
    </location>
</feature>
<comment type="caution">
    <text evidence="10">The sequence shown here is derived from an EMBL/GenBank/DDBJ whole genome shotgun (WGS) entry which is preliminary data.</text>
</comment>
<dbReference type="SUPFAM" id="SSF55785">
    <property type="entry name" value="PYP-like sensor domain (PAS domain)"/>
    <property type="match status" value="5"/>
</dbReference>
<organism evidence="10 11">
    <name type="scientific">Mucilaginibacter aquatilis</name>
    <dbReference type="NCBI Taxonomy" id="1517760"/>
    <lineage>
        <taxon>Bacteria</taxon>
        <taxon>Pseudomonadati</taxon>
        <taxon>Bacteroidota</taxon>
        <taxon>Sphingobacteriia</taxon>
        <taxon>Sphingobacteriales</taxon>
        <taxon>Sphingobacteriaceae</taxon>
        <taxon>Mucilaginibacter</taxon>
    </lineage>
</organism>
<name>A0A6I4I9R7_9SPHI</name>
<evidence type="ECO:0000259" key="8">
    <source>
        <dbReference type="PROSITE" id="PS50112"/>
    </source>
</evidence>
<dbReference type="Pfam" id="PF00989">
    <property type="entry name" value="PAS"/>
    <property type="match status" value="1"/>
</dbReference>
<evidence type="ECO:0000256" key="5">
    <source>
        <dbReference type="ARBA" id="ARBA00022777"/>
    </source>
</evidence>
<evidence type="ECO:0000259" key="9">
    <source>
        <dbReference type="PROSITE" id="PS50113"/>
    </source>
</evidence>
<evidence type="ECO:0000256" key="3">
    <source>
        <dbReference type="ARBA" id="ARBA00022553"/>
    </source>
</evidence>
<keyword evidence="7" id="KW-1133">Transmembrane helix</keyword>
<keyword evidence="3" id="KW-0597">Phosphoprotein</keyword>
<dbReference type="InterPro" id="IPR035965">
    <property type="entry name" value="PAS-like_dom_sf"/>
</dbReference>
<evidence type="ECO:0000256" key="7">
    <source>
        <dbReference type="SAM" id="Phobius"/>
    </source>
</evidence>
<dbReference type="Pfam" id="PF13426">
    <property type="entry name" value="PAS_9"/>
    <property type="match status" value="2"/>
</dbReference>
<dbReference type="Pfam" id="PF08447">
    <property type="entry name" value="PAS_3"/>
    <property type="match status" value="2"/>
</dbReference>
<dbReference type="AlphaFoldDB" id="A0A6I4I9R7"/>
<feature type="domain" description="PAC" evidence="9">
    <location>
        <begin position="646"/>
        <end position="700"/>
    </location>
</feature>
<evidence type="ECO:0000256" key="4">
    <source>
        <dbReference type="ARBA" id="ARBA00022679"/>
    </source>
</evidence>
<reference evidence="10 11" key="1">
    <citation type="submission" date="2019-12" db="EMBL/GenBank/DDBJ databases">
        <title>Mucilaginibacter sp. HME9299 genome sequencing and assembly.</title>
        <authorList>
            <person name="Kang H."/>
            <person name="Kim H."/>
            <person name="Joh K."/>
        </authorList>
    </citation>
    <scope>NUCLEOTIDE SEQUENCE [LARGE SCALE GENOMIC DNA]</scope>
    <source>
        <strain evidence="10 11">HME9299</strain>
    </source>
</reference>
<proteinExistence type="predicted"/>
<feature type="domain" description="PAS" evidence="8">
    <location>
        <begin position="574"/>
        <end position="618"/>
    </location>
</feature>
<dbReference type="NCBIfam" id="TIGR00229">
    <property type="entry name" value="sensory_box"/>
    <property type="match status" value="2"/>
</dbReference>
<dbReference type="SMART" id="SM00091">
    <property type="entry name" value="PAS"/>
    <property type="match status" value="4"/>
</dbReference>
<dbReference type="SUPFAM" id="SSF47384">
    <property type="entry name" value="Homodimeric domain of signal transducing histidine kinase"/>
    <property type="match status" value="1"/>
</dbReference>
<evidence type="ECO:0000256" key="1">
    <source>
        <dbReference type="ARBA" id="ARBA00000085"/>
    </source>
</evidence>
<accession>A0A6I4I9R7</accession>
<dbReference type="Gene3D" id="3.30.450.20">
    <property type="entry name" value="PAS domain"/>
    <property type="match status" value="5"/>
</dbReference>
<keyword evidence="7" id="KW-0812">Transmembrane</keyword>
<dbReference type="Gene3D" id="2.10.70.100">
    <property type="match status" value="1"/>
</dbReference>
<dbReference type="PANTHER" id="PTHR43304:SF1">
    <property type="entry name" value="PAC DOMAIN-CONTAINING PROTEIN"/>
    <property type="match status" value="1"/>
</dbReference>
<keyword evidence="5" id="KW-0418">Kinase</keyword>
<sequence length="781" mass="90708">MRVGEVKISLIYLLTCCLWITASDKVLFLFRSQLNAADMLIVSSLKGVFFVFITTLLLWYLIKLNNKRLLDGERQYRSMYEGSPLAKWIYDPVTLKFISVNDTAIAQYGYTRDEFLSMSILDMRPDEDRQRVIESISQVSDQLKPSGVWRHLKRDGSEVSVAISSQQIAFNKKRHIMVTAQDVTQKLAYEQELKRLNDELREEKNKLSETQQIARVGGWEFYLENKQLIWSEEMYSIAGIEPYTTENPYDLYVQQIYPEDRADMLDALNLLITTGRKFDVIHRIHLLTGETRYIRQIAKLVHSADGKPLKLLGSAQDITELKQLEHERNKYMLNLEDTLNSINEGFYTLDHSLIFTKVNRKFEIETGLSAVDVIGKGLTDVFPGIEGRITFKQYTKAIKENIPVRFEAYWKHFKKWHYVDAYPTVDGIAVYFVDITDKKLKDMQLESAISRYETVAKATRDVIYDYDIQNDYLSFYTDVSELLNCDPNEIGRSLKWWRSHIHPDDRENVTRSQQEVLNRGETNWDCEYRIKCAGHRDYIWVFSQGYYLYNSSGVATRIVGAVKDIDALKRANEENKRLAEIITKINNMVIVMDTDHSITWANRAFEEYSGYTLEELKGIYPGDILGGDRFAPGTIEEIRRRKETLETFSIDIQHFLKDGSSPWVNVEYKPIFNDKGVHTGYMAVHQNITDRRKREEKINHQNKVLQHISWLSSHEIRRPVASILGLAYVARGSKSMEEKEQVIEMINTCAEELDGIVHNINDRISNELYAGDDSIAYEPIN</sequence>
<dbReference type="InterPro" id="IPR013655">
    <property type="entry name" value="PAS_fold_3"/>
</dbReference>
<dbReference type="InterPro" id="IPR001610">
    <property type="entry name" value="PAC"/>
</dbReference>
<evidence type="ECO:0000256" key="6">
    <source>
        <dbReference type="SAM" id="Coils"/>
    </source>
</evidence>
<dbReference type="CDD" id="cd00130">
    <property type="entry name" value="PAS"/>
    <property type="match status" value="3"/>
</dbReference>
<keyword evidence="11" id="KW-1185">Reference proteome</keyword>
<evidence type="ECO:0000313" key="10">
    <source>
        <dbReference type="EMBL" id="MVN91945.1"/>
    </source>
</evidence>
<dbReference type="GO" id="GO:0006355">
    <property type="term" value="P:regulation of DNA-templated transcription"/>
    <property type="evidence" value="ECO:0007669"/>
    <property type="project" value="InterPro"/>
</dbReference>
<gene>
    <name evidence="10" type="ORF">GO816_12475</name>
</gene>
<dbReference type="PROSITE" id="PS50113">
    <property type="entry name" value="PAC"/>
    <property type="match status" value="2"/>
</dbReference>